<gene>
    <name evidence="2" type="ORF">METZ01_LOCUS163285</name>
</gene>
<dbReference type="InterPro" id="IPR013229">
    <property type="entry name" value="PEGA"/>
</dbReference>
<organism evidence="2">
    <name type="scientific">marine metagenome</name>
    <dbReference type="NCBI Taxonomy" id="408172"/>
    <lineage>
        <taxon>unclassified sequences</taxon>
        <taxon>metagenomes</taxon>
        <taxon>ecological metagenomes</taxon>
    </lineage>
</organism>
<name>A0A382BA96_9ZZZZ</name>
<dbReference type="AlphaFoldDB" id="A0A382BA96"/>
<dbReference type="EMBL" id="UINC01028800">
    <property type="protein sequence ID" value="SVB10431.1"/>
    <property type="molecule type" value="Genomic_DNA"/>
</dbReference>
<dbReference type="Pfam" id="PF08308">
    <property type="entry name" value="PEGA"/>
    <property type="match status" value="1"/>
</dbReference>
<feature type="domain" description="PEGA" evidence="1">
    <location>
        <begin position="30"/>
        <end position="97"/>
    </location>
</feature>
<proteinExistence type="predicted"/>
<protein>
    <recommendedName>
        <fullName evidence="1">PEGA domain-containing protein</fullName>
    </recommendedName>
</protein>
<accession>A0A382BA96</accession>
<evidence type="ECO:0000259" key="1">
    <source>
        <dbReference type="Pfam" id="PF08308"/>
    </source>
</evidence>
<sequence length="207" mass="23511">MVRYISLILFTGLAWGQARDQPKQTGEYAELKIITIPDNANAILDSTNLHREVTPLVFKDVQVGSHGIMIIKDDYYAIIEDIEVFAGQNNELTYTLELNKEIPRLKGEIRQLKLYRNLSSLVLSMSIIGAGASIRSAADDQYIEWKSASGEVASDLRNQVESKDLISTTLFSVGGFSVVIPYYIFEKKIQFLESELYNWENFIYVKK</sequence>
<reference evidence="2" key="1">
    <citation type="submission" date="2018-05" db="EMBL/GenBank/DDBJ databases">
        <authorList>
            <person name="Lanie J.A."/>
            <person name="Ng W.-L."/>
            <person name="Kazmierczak K.M."/>
            <person name="Andrzejewski T.M."/>
            <person name="Davidsen T.M."/>
            <person name="Wayne K.J."/>
            <person name="Tettelin H."/>
            <person name="Glass J.I."/>
            <person name="Rusch D."/>
            <person name="Podicherti R."/>
            <person name="Tsui H.-C.T."/>
            <person name="Winkler M.E."/>
        </authorList>
    </citation>
    <scope>NUCLEOTIDE SEQUENCE</scope>
</reference>
<evidence type="ECO:0000313" key="2">
    <source>
        <dbReference type="EMBL" id="SVB10431.1"/>
    </source>
</evidence>